<reference evidence="1 2" key="1">
    <citation type="journal article" date="2021" name="Hortic Res">
        <title>High-quality reference genome and annotation aids understanding of berry development for evergreen blueberry (Vaccinium darrowii).</title>
        <authorList>
            <person name="Yu J."/>
            <person name="Hulse-Kemp A.M."/>
            <person name="Babiker E."/>
            <person name="Staton M."/>
        </authorList>
    </citation>
    <scope>NUCLEOTIDE SEQUENCE [LARGE SCALE GENOMIC DNA]</scope>
    <source>
        <strain evidence="2">cv. NJ 8807/NJ 8810</strain>
        <tissue evidence="1">Young leaf</tissue>
    </source>
</reference>
<protein>
    <submittedName>
        <fullName evidence="1">Uncharacterized protein</fullName>
    </submittedName>
</protein>
<sequence length="153" mass="16459">MEGGGFGYGNLTNNPPSYKPCSSTTPPLTAIGRFLLGNNHFSNKNTQNNVQNEGSLISPCGFNGFSHFDGAIDHSYSSSTGFSWPSRPEMSFLDRLFVDGESLNLRNEGNPNLGLNEESNSVMGNCKGGGGKRGRGASFANLIKGQWTDEEDR</sequence>
<gene>
    <name evidence="1" type="ORF">Vadar_001546</name>
</gene>
<organism evidence="1 2">
    <name type="scientific">Vaccinium darrowii</name>
    <dbReference type="NCBI Taxonomy" id="229202"/>
    <lineage>
        <taxon>Eukaryota</taxon>
        <taxon>Viridiplantae</taxon>
        <taxon>Streptophyta</taxon>
        <taxon>Embryophyta</taxon>
        <taxon>Tracheophyta</taxon>
        <taxon>Spermatophyta</taxon>
        <taxon>Magnoliopsida</taxon>
        <taxon>eudicotyledons</taxon>
        <taxon>Gunneridae</taxon>
        <taxon>Pentapetalae</taxon>
        <taxon>asterids</taxon>
        <taxon>Ericales</taxon>
        <taxon>Ericaceae</taxon>
        <taxon>Vaccinioideae</taxon>
        <taxon>Vaccinieae</taxon>
        <taxon>Vaccinium</taxon>
    </lineage>
</organism>
<accession>A0ACB7X6Z1</accession>
<keyword evidence="2" id="KW-1185">Reference proteome</keyword>
<proteinExistence type="predicted"/>
<evidence type="ECO:0000313" key="2">
    <source>
        <dbReference type="Proteomes" id="UP000828048"/>
    </source>
</evidence>
<evidence type="ECO:0000313" key="1">
    <source>
        <dbReference type="EMBL" id="KAH7836458.1"/>
    </source>
</evidence>
<comment type="caution">
    <text evidence="1">The sequence shown here is derived from an EMBL/GenBank/DDBJ whole genome shotgun (WGS) entry which is preliminary data.</text>
</comment>
<dbReference type="EMBL" id="CM037156">
    <property type="protein sequence ID" value="KAH7836458.1"/>
    <property type="molecule type" value="Genomic_DNA"/>
</dbReference>
<name>A0ACB7X6Z1_9ERIC</name>
<dbReference type="Proteomes" id="UP000828048">
    <property type="component" value="Chromosome 6"/>
</dbReference>